<dbReference type="InterPro" id="IPR002300">
    <property type="entry name" value="aa-tRNA-synth_Ia"/>
</dbReference>
<dbReference type="PANTHER" id="PTHR11946">
    <property type="entry name" value="VALYL-TRNA SYNTHETASES"/>
    <property type="match status" value="1"/>
</dbReference>
<evidence type="ECO:0000256" key="1">
    <source>
        <dbReference type="ARBA" id="ARBA00004496"/>
    </source>
</evidence>
<dbReference type="SUPFAM" id="SSF50677">
    <property type="entry name" value="ValRS/IleRS/LeuRS editing domain"/>
    <property type="match status" value="1"/>
</dbReference>
<comment type="subcellular location">
    <subcellularLocation>
        <location evidence="1">Cytoplasm</location>
    </subcellularLocation>
</comment>
<feature type="domain" description="Aminoacyl-tRNA synthetase class Ia" evidence="11">
    <location>
        <begin position="17"/>
        <end position="196"/>
    </location>
</feature>
<dbReference type="GO" id="GO:0005829">
    <property type="term" value="C:cytosol"/>
    <property type="evidence" value="ECO:0007669"/>
    <property type="project" value="TreeGrafter"/>
</dbReference>
<name>A0A3B1CHB0_9ZZZZ</name>
<evidence type="ECO:0000256" key="6">
    <source>
        <dbReference type="ARBA" id="ARBA00022741"/>
    </source>
</evidence>
<dbReference type="PRINTS" id="PR00986">
    <property type="entry name" value="TRNASYNTHVAL"/>
</dbReference>
<organism evidence="13">
    <name type="scientific">hydrothermal vent metagenome</name>
    <dbReference type="NCBI Taxonomy" id="652676"/>
    <lineage>
        <taxon>unclassified sequences</taxon>
        <taxon>metagenomes</taxon>
        <taxon>ecological metagenomes</taxon>
    </lineage>
</organism>
<evidence type="ECO:0000256" key="3">
    <source>
        <dbReference type="ARBA" id="ARBA00013169"/>
    </source>
</evidence>
<dbReference type="Pfam" id="PF00133">
    <property type="entry name" value="tRNA-synt_1"/>
    <property type="match status" value="1"/>
</dbReference>
<dbReference type="InterPro" id="IPR001412">
    <property type="entry name" value="aa-tRNA-synth_I_CS"/>
</dbReference>
<dbReference type="EC" id="6.1.1.9" evidence="3"/>
<protein>
    <recommendedName>
        <fullName evidence="3">valine--tRNA ligase</fullName>
        <ecNumber evidence="3">6.1.1.9</ecNumber>
    </recommendedName>
    <alternativeName>
        <fullName evidence="10">Valyl-tRNA synthetase</fullName>
    </alternativeName>
</protein>
<keyword evidence="4" id="KW-0963">Cytoplasm</keyword>
<dbReference type="Pfam" id="PF13603">
    <property type="entry name" value="tRNA-synt_1_2"/>
    <property type="match status" value="1"/>
</dbReference>
<gene>
    <name evidence="13" type="ORF">MNBD_NITROSPINAE03-913</name>
</gene>
<feature type="non-terminal residue" evidence="13">
    <location>
        <position position="296"/>
    </location>
</feature>
<comment type="subunit">
    <text evidence="2">Monomer.</text>
</comment>
<dbReference type="InterPro" id="IPR014729">
    <property type="entry name" value="Rossmann-like_a/b/a_fold"/>
</dbReference>
<keyword evidence="8" id="KW-0648">Protein biosynthesis</keyword>
<accession>A0A3B1CHB0</accession>
<dbReference type="EMBL" id="UOGB01000287">
    <property type="protein sequence ID" value="VAX24153.1"/>
    <property type="molecule type" value="Genomic_DNA"/>
</dbReference>
<dbReference type="Gene3D" id="3.90.740.10">
    <property type="entry name" value="Valyl/Leucyl/Isoleucyl-tRNA synthetase, editing domain"/>
    <property type="match status" value="1"/>
</dbReference>
<dbReference type="PANTHER" id="PTHR11946:SF93">
    <property type="entry name" value="VALINE--TRNA LIGASE, CHLOROPLASTIC_MITOCHONDRIAL 2"/>
    <property type="match status" value="1"/>
</dbReference>
<dbReference type="FunFam" id="3.90.740.10:FF:000008">
    <property type="entry name" value="Valine--tRNA ligase, mitochondrial"/>
    <property type="match status" value="1"/>
</dbReference>
<dbReference type="FunFam" id="3.40.50.620:FF:000032">
    <property type="entry name" value="Valine--tRNA ligase"/>
    <property type="match status" value="1"/>
</dbReference>
<evidence type="ECO:0000256" key="5">
    <source>
        <dbReference type="ARBA" id="ARBA00022598"/>
    </source>
</evidence>
<keyword evidence="9 13" id="KW-0030">Aminoacyl-tRNA synthetase</keyword>
<dbReference type="InterPro" id="IPR002303">
    <property type="entry name" value="Valyl-tRNA_ligase"/>
</dbReference>
<dbReference type="Gene3D" id="3.40.50.620">
    <property type="entry name" value="HUPs"/>
    <property type="match status" value="1"/>
</dbReference>
<dbReference type="AlphaFoldDB" id="A0A3B1CHB0"/>
<feature type="domain" description="Leucyl-tRNA synthetase editing" evidence="12">
    <location>
        <begin position="242"/>
        <end position="296"/>
    </location>
</feature>
<dbReference type="GO" id="GO:0006438">
    <property type="term" value="P:valyl-tRNA aminoacylation"/>
    <property type="evidence" value="ECO:0007669"/>
    <property type="project" value="InterPro"/>
</dbReference>
<dbReference type="InterPro" id="IPR025709">
    <property type="entry name" value="Leu_tRNA-synth_edit"/>
</dbReference>
<dbReference type="InterPro" id="IPR009008">
    <property type="entry name" value="Val/Leu/Ile-tRNA-synth_edit"/>
</dbReference>
<evidence type="ECO:0000256" key="9">
    <source>
        <dbReference type="ARBA" id="ARBA00023146"/>
    </source>
</evidence>
<keyword evidence="5 13" id="KW-0436">Ligase</keyword>
<reference evidence="13" key="1">
    <citation type="submission" date="2018-06" db="EMBL/GenBank/DDBJ databases">
        <authorList>
            <person name="Zhirakovskaya E."/>
        </authorList>
    </citation>
    <scope>NUCLEOTIDE SEQUENCE</scope>
</reference>
<dbReference type="GO" id="GO:0004832">
    <property type="term" value="F:valine-tRNA ligase activity"/>
    <property type="evidence" value="ECO:0007669"/>
    <property type="project" value="UniProtKB-EC"/>
</dbReference>
<evidence type="ECO:0000256" key="2">
    <source>
        <dbReference type="ARBA" id="ARBA00011245"/>
    </source>
</evidence>
<evidence type="ECO:0000256" key="10">
    <source>
        <dbReference type="ARBA" id="ARBA00029936"/>
    </source>
</evidence>
<dbReference type="GO" id="GO:0002161">
    <property type="term" value="F:aminoacyl-tRNA deacylase activity"/>
    <property type="evidence" value="ECO:0007669"/>
    <property type="project" value="InterPro"/>
</dbReference>
<keyword evidence="6" id="KW-0547">Nucleotide-binding</keyword>
<sequence>MEELSKQYEPGEVEKKWSARWLASGLFSAADRSAKPPFTIVIPPPNVTGALHIGHALNITLQDILVRYKRMDGYNTLWMPGVDHAGIATQNVVERKLAEEKIDRRELGREKFIEKVWEWKKSSGATIVNQQKRLGASCDWDRERFTMDEGLSRSVREVFVSLYEEGLIYKGEYMINWCPHCHTALSDLEVEHHEQDGHMWRIRYPMADGEGGLVIATTRPETMLGDTAVAVHPDDERYRGYIGKKVIVPIANREIPVIADEYVDMSFGSGALKITPAHDPNDFVIGEKHGLETIKV</sequence>
<evidence type="ECO:0000256" key="8">
    <source>
        <dbReference type="ARBA" id="ARBA00022917"/>
    </source>
</evidence>
<dbReference type="SUPFAM" id="SSF52374">
    <property type="entry name" value="Nucleotidylyl transferase"/>
    <property type="match status" value="1"/>
</dbReference>
<evidence type="ECO:0000313" key="13">
    <source>
        <dbReference type="EMBL" id="VAX24153.1"/>
    </source>
</evidence>
<evidence type="ECO:0000259" key="11">
    <source>
        <dbReference type="Pfam" id="PF00133"/>
    </source>
</evidence>
<dbReference type="GO" id="GO:0005524">
    <property type="term" value="F:ATP binding"/>
    <property type="evidence" value="ECO:0007669"/>
    <property type="project" value="UniProtKB-KW"/>
</dbReference>
<evidence type="ECO:0000259" key="12">
    <source>
        <dbReference type="Pfam" id="PF13603"/>
    </source>
</evidence>
<proteinExistence type="predicted"/>
<evidence type="ECO:0000256" key="4">
    <source>
        <dbReference type="ARBA" id="ARBA00022490"/>
    </source>
</evidence>
<keyword evidence="7" id="KW-0067">ATP-binding</keyword>
<evidence type="ECO:0000256" key="7">
    <source>
        <dbReference type="ARBA" id="ARBA00022840"/>
    </source>
</evidence>
<dbReference type="PROSITE" id="PS00178">
    <property type="entry name" value="AA_TRNA_LIGASE_I"/>
    <property type="match status" value="1"/>
</dbReference>